<dbReference type="RefSeq" id="WP_182411905.1">
    <property type="nucleotide sequence ID" value="NZ_CP055153.1"/>
</dbReference>
<comment type="subunit">
    <text evidence="2">Monomer.</text>
</comment>
<protein>
    <submittedName>
        <fullName evidence="4">Aldose 1-epimerase family protein</fullName>
    </submittedName>
</protein>
<dbReference type="AlphaFoldDB" id="A0A7L7L9C8"/>
<dbReference type="GO" id="GO:0016853">
    <property type="term" value="F:isomerase activity"/>
    <property type="evidence" value="ECO:0007669"/>
    <property type="project" value="InterPro"/>
</dbReference>
<keyword evidence="3" id="KW-0106">Calcium</keyword>
<comment type="cofactor">
    <cofactor evidence="1">
        <name>Ca(2+)</name>
        <dbReference type="ChEBI" id="CHEBI:29108"/>
    </cofactor>
</comment>
<gene>
    <name evidence="4" type="ORF">HUW48_15975</name>
</gene>
<dbReference type="GO" id="GO:0005975">
    <property type="term" value="P:carbohydrate metabolic process"/>
    <property type="evidence" value="ECO:0007669"/>
    <property type="project" value="InterPro"/>
</dbReference>
<dbReference type="InterPro" id="IPR037481">
    <property type="entry name" value="LacX"/>
</dbReference>
<reference evidence="4 5" key="1">
    <citation type="submission" date="2020-06" db="EMBL/GenBank/DDBJ databases">
        <authorList>
            <person name="Hwang Y.J."/>
        </authorList>
    </citation>
    <scope>NUCLEOTIDE SEQUENCE [LARGE SCALE GENOMIC DNA]</scope>
    <source>
        <strain evidence="4 5">KUDC8001</strain>
    </source>
</reference>
<reference evidence="4 5" key="2">
    <citation type="submission" date="2020-08" db="EMBL/GenBank/DDBJ databases">
        <title>Adhaeribacter dokdonensis sp. nov., isolated from the rhizosphere of Elymus tsukushiensis, a plant native to the Dokdo Islands, Republic of Korea.</title>
        <authorList>
            <person name="Ghim S.Y."/>
        </authorList>
    </citation>
    <scope>NUCLEOTIDE SEQUENCE [LARGE SCALE GENOMIC DNA]</scope>
    <source>
        <strain evidence="4 5">KUDC8001</strain>
    </source>
</reference>
<evidence type="ECO:0000256" key="3">
    <source>
        <dbReference type="ARBA" id="ARBA00022837"/>
    </source>
</evidence>
<dbReference type="CDD" id="cd09024">
    <property type="entry name" value="Aldose_epim_lacX"/>
    <property type="match status" value="1"/>
</dbReference>
<evidence type="ECO:0000313" key="4">
    <source>
        <dbReference type="EMBL" id="QMU29446.1"/>
    </source>
</evidence>
<dbReference type="Pfam" id="PF01263">
    <property type="entry name" value="Aldose_epim"/>
    <property type="match status" value="1"/>
</dbReference>
<organism evidence="4 5">
    <name type="scientific">Adhaeribacter radiodurans</name>
    <dbReference type="NCBI Taxonomy" id="2745197"/>
    <lineage>
        <taxon>Bacteria</taxon>
        <taxon>Pseudomonadati</taxon>
        <taxon>Bacteroidota</taxon>
        <taxon>Cytophagia</taxon>
        <taxon>Cytophagales</taxon>
        <taxon>Hymenobacteraceae</taxon>
        <taxon>Adhaeribacter</taxon>
    </lineage>
</organism>
<dbReference type="InterPro" id="IPR014718">
    <property type="entry name" value="GH-type_carb-bd"/>
</dbReference>
<dbReference type="InterPro" id="IPR011013">
    <property type="entry name" value="Gal_mutarotase_sf_dom"/>
</dbReference>
<dbReference type="InterPro" id="IPR008183">
    <property type="entry name" value="Aldose_1/G6P_1-epimerase"/>
</dbReference>
<dbReference type="GO" id="GO:0030246">
    <property type="term" value="F:carbohydrate binding"/>
    <property type="evidence" value="ECO:0007669"/>
    <property type="project" value="InterPro"/>
</dbReference>
<name>A0A7L7L9C8_9BACT</name>
<dbReference type="KEGG" id="add:HUW48_15975"/>
<sequence length="291" mass="33455">MHTLQNNTYQISVQEHGAELCSFKNTQTNLEYIWQADPAIWARHAPVLFPMVGKLKNNQYTYQGKSYTLPQHGFARDQSFTLESKTENSLTFRLNQSEVTLANYPFDFGLFISYRLAENALTISYRVENPRKDSLYFSLGAHPGFNCPLLPDEKFSDYYLKFEQPETLERYLLNNGLQNGQTEPVPLENDNQLPLTYKLFTEKDAIVLKNLRSEKISLRSKNHDHGLDFTFKGYPYLGIWTKGQDAPFICLEPWHGIADSINSSGELTEKEGIITLPPNEVFTCEYIIAVK</sequence>
<keyword evidence="5" id="KW-1185">Reference proteome</keyword>
<dbReference type="SUPFAM" id="SSF74650">
    <property type="entry name" value="Galactose mutarotase-like"/>
    <property type="match status" value="1"/>
</dbReference>
<evidence type="ECO:0000256" key="2">
    <source>
        <dbReference type="ARBA" id="ARBA00011245"/>
    </source>
</evidence>
<evidence type="ECO:0000313" key="5">
    <source>
        <dbReference type="Proteomes" id="UP000514509"/>
    </source>
</evidence>
<dbReference type="Gene3D" id="2.70.98.10">
    <property type="match status" value="1"/>
</dbReference>
<dbReference type="PANTHER" id="PTHR11122">
    <property type="entry name" value="APOSPORY-ASSOCIATED PROTEIN C-RELATED"/>
    <property type="match status" value="1"/>
</dbReference>
<accession>A0A7L7L9C8</accession>
<proteinExistence type="predicted"/>
<dbReference type="PANTHER" id="PTHR11122:SF13">
    <property type="entry name" value="GLUCOSE-6-PHOSPHATE 1-EPIMERASE"/>
    <property type="match status" value="1"/>
</dbReference>
<evidence type="ECO:0000256" key="1">
    <source>
        <dbReference type="ARBA" id="ARBA00001913"/>
    </source>
</evidence>
<dbReference type="Proteomes" id="UP000514509">
    <property type="component" value="Chromosome"/>
</dbReference>
<dbReference type="EMBL" id="CP055153">
    <property type="protein sequence ID" value="QMU29446.1"/>
    <property type="molecule type" value="Genomic_DNA"/>
</dbReference>